<reference evidence="2" key="1">
    <citation type="submission" date="2021-01" db="EMBL/GenBank/DDBJ databases">
        <authorList>
            <person name="Corre E."/>
            <person name="Pelletier E."/>
            <person name="Niang G."/>
            <person name="Scheremetjew M."/>
            <person name="Finn R."/>
            <person name="Kale V."/>
            <person name="Holt S."/>
            <person name="Cochrane G."/>
            <person name="Meng A."/>
            <person name="Brown T."/>
            <person name="Cohen L."/>
        </authorList>
    </citation>
    <scope>NUCLEOTIDE SEQUENCE</scope>
    <source>
        <strain evidence="2">MM31A-1</strain>
    </source>
</reference>
<protein>
    <submittedName>
        <fullName evidence="2">Uncharacterized protein</fullName>
    </submittedName>
</protein>
<feature type="region of interest" description="Disordered" evidence="1">
    <location>
        <begin position="96"/>
        <end position="124"/>
    </location>
</feature>
<evidence type="ECO:0000313" key="2">
    <source>
        <dbReference type="EMBL" id="CAE0479217.1"/>
    </source>
</evidence>
<accession>A0A7S3QJL5</accession>
<name>A0A7S3QJL5_9STRA</name>
<dbReference type="AlphaFoldDB" id="A0A7S3QJL5"/>
<organism evidence="2">
    <name type="scientific">Chaetoceros debilis</name>
    <dbReference type="NCBI Taxonomy" id="122233"/>
    <lineage>
        <taxon>Eukaryota</taxon>
        <taxon>Sar</taxon>
        <taxon>Stramenopiles</taxon>
        <taxon>Ochrophyta</taxon>
        <taxon>Bacillariophyta</taxon>
        <taxon>Coscinodiscophyceae</taxon>
        <taxon>Chaetocerotophycidae</taxon>
        <taxon>Chaetocerotales</taxon>
        <taxon>Chaetocerotaceae</taxon>
        <taxon>Chaetoceros</taxon>
    </lineage>
</organism>
<feature type="compositionally biased region" description="Low complexity" evidence="1">
    <location>
        <begin position="262"/>
        <end position="274"/>
    </location>
</feature>
<sequence length="472" mass="52675">MGKFFVRSRKKKRQEVSEEKSFSKPSSKAVQNKIGRLHGIGRMFSPQPKKKKEVHTDGYKDDTVVHQLDTFSLSSSNSDEDDDDSKNILGDRYTSFFQSPAKPSRGSAVRSEYSNLPNPLDRHPRQFRSRLDLPLGKYSKDKILTKVQEIVEQDADSLLGGTFDMREEIMRGDSGVEEFKSAAFGSAKIPLKESRSNAKNVRPVLSFASKQISACYNPRVFVPTRCGKIAHGEHSRDTYTNKKNFGAVLEKEFIVKSRKSSDNSTHSKSSGALTDNDDLLDDSNSSNFSMQSDASSFKTLNSFSDELSSAASVSPPVAAPKKLTPNNFQIELIARGYMCTCKETSEFPDEDEVSYHATHSSRSSEIISQNSSMPSTIYECSDEETVSYYSFESRSMAGIETVSLADGQSTNTPRAWKLLKNVKTSATNFDSFAQDLYRRFTVGDSKTLLEPRKDQDDDKVVESESPELDDTC</sequence>
<proteinExistence type="predicted"/>
<feature type="region of interest" description="Disordered" evidence="1">
    <location>
        <begin position="259"/>
        <end position="278"/>
    </location>
</feature>
<feature type="region of interest" description="Disordered" evidence="1">
    <location>
        <begin position="1"/>
        <end position="61"/>
    </location>
</feature>
<evidence type="ECO:0000256" key="1">
    <source>
        <dbReference type="SAM" id="MobiDB-lite"/>
    </source>
</evidence>
<gene>
    <name evidence="2" type="ORF">CDEB00056_LOCUS24071</name>
</gene>
<feature type="compositionally biased region" description="Basic and acidic residues" evidence="1">
    <location>
        <begin position="449"/>
        <end position="462"/>
    </location>
</feature>
<dbReference type="EMBL" id="HBIO01031395">
    <property type="protein sequence ID" value="CAE0479217.1"/>
    <property type="molecule type" value="Transcribed_RNA"/>
</dbReference>
<feature type="region of interest" description="Disordered" evidence="1">
    <location>
        <begin position="449"/>
        <end position="472"/>
    </location>
</feature>
<feature type="compositionally biased region" description="Basic residues" evidence="1">
    <location>
        <begin position="1"/>
        <end position="13"/>
    </location>
</feature>